<dbReference type="InterPro" id="IPR008030">
    <property type="entry name" value="NmrA-like"/>
</dbReference>
<gene>
    <name evidence="4" type="ORF">ACFSYC_07120</name>
</gene>
<dbReference type="EMBL" id="JBHUON010000006">
    <property type="protein sequence ID" value="MFD2864457.1"/>
    <property type="molecule type" value="Genomic_DNA"/>
</dbReference>
<dbReference type="Pfam" id="PF05368">
    <property type="entry name" value="NmrA"/>
    <property type="match status" value="1"/>
</dbReference>
<comment type="similarity">
    <text evidence="1">Belongs to the NmrA-type oxidoreductase family.</text>
</comment>
<accession>A0ABW5XMP1</accession>
<evidence type="ECO:0000256" key="1">
    <source>
        <dbReference type="ARBA" id="ARBA00006328"/>
    </source>
</evidence>
<keyword evidence="2" id="KW-0521">NADP</keyword>
<comment type="caution">
    <text evidence="4">The sequence shown here is derived from an EMBL/GenBank/DDBJ whole genome shotgun (WGS) entry which is preliminary data.</text>
</comment>
<reference evidence="5" key="1">
    <citation type="journal article" date="2019" name="Int. J. Syst. Evol. Microbiol.">
        <title>The Global Catalogue of Microorganisms (GCM) 10K type strain sequencing project: providing services to taxonomists for standard genome sequencing and annotation.</title>
        <authorList>
            <consortium name="The Broad Institute Genomics Platform"/>
            <consortium name="The Broad Institute Genome Sequencing Center for Infectious Disease"/>
            <person name="Wu L."/>
            <person name="Ma J."/>
        </authorList>
    </citation>
    <scope>NUCLEOTIDE SEQUENCE [LARGE SCALE GENOMIC DNA]</scope>
    <source>
        <strain evidence="5">KCTC 52232</strain>
    </source>
</reference>
<dbReference type="RefSeq" id="WP_377125001.1">
    <property type="nucleotide sequence ID" value="NZ_JBHUHN010000001.1"/>
</dbReference>
<evidence type="ECO:0000313" key="5">
    <source>
        <dbReference type="Proteomes" id="UP001597601"/>
    </source>
</evidence>
<dbReference type="CDD" id="cd05251">
    <property type="entry name" value="NmrA_like_SDR_a"/>
    <property type="match status" value="1"/>
</dbReference>
<dbReference type="Gene3D" id="3.40.50.720">
    <property type="entry name" value="NAD(P)-binding Rossmann-like Domain"/>
    <property type="match status" value="1"/>
</dbReference>
<proteinExistence type="inferred from homology"/>
<keyword evidence="5" id="KW-1185">Reference proteome</keyword>
<name>A0ABW5XMP1_9SPHI</name>
<evidence type="ECO:0000256" key="2">
    <source>
        <dbReference type="ARBA" id="ARBA00022857"/>
    </source>
</evidence>
<dbReference type="Proteomes" id="UP001597601">
    <property type="component" value="Unassembled WGS sequence"/>
</dbReference>
<protein>
    <submittedName>
        <fullName evidence="4">NmrA/HSCARG family protein</fullName>
    </submittedName>
</protein>
<dbReference type="InterPro" id="IPR051164">
    <property type="entry name" value="NmrA-like_oxidored"/>
</dbReference>
<dbReference type="InterPro" id="IPR036291">
    <property type="entry name" value="NAD(P)-bd_dom_sf"/>
</dbReference>
<sequence>MIKRILVTGATGQQGGATALELLSHGFHVSALTRNLYSPAAQELANKGAELVEGDWSNLDSIALSLEKVDAVYMVLPSTWNMSEEEDNKEADLGIAFIDLLKLKKIKYVIYSSVMMADKHTSFRPRFKHTIEEYLWKSGLKATVLHPATFMENFLMPSSGVSEGILYNFMPKGRKVPYITTEDIGVFARIVFEDPETYVGRTLDLAGDEVDEQEILKALNTSLGKGLKLIQLPKEALEAQNILFGKLIDMFTNTPFPTLDFATLRKLNPQLRTFPAWLEQFGKEKFNSKIQD</sequence>
<evidence type="ECO:0000313" key="4">
    <source>
        <dbReference type="EMBL" id="MFD2864457.1"/>
    </source>
</evidence>
<evidence type="ECO:0000259" key="3">
    <source>
        <dbReference type="Pfam" id="PF05368"/>
    </source>
</evidence>
<dbReference type="Gene3D" id="3.90.25.10">
    <property type="entry name" value="UDP-galactose 4-epimerase, domain 1"/>
    <property type="match status" value="1"/>
</dbReference>
<dbReference type="PANTHER" id="PTHR42748:SF7">
    <property type="entry name" value="NMRA LIKE REDOX SENSOR 1-RELATED"/>
    <property type="match status" value="1"/>
</dbReference>
<dbReference type="SUPFAM" id="SSF51735">
    <property type="entry name" value="NAD(P)-binding Rossmann-fold domains"/>
    <property type="match status" value="1"/>
</dbReference>
<feature type="domain" description="NmrA-like" evidence="3">
    <location>
        <begin position="3"/>
        <end position="239"/>
    </location>
</feature>
<dbReference type="PANTHER" id="PTHR42748">
    <property type="entry name" value="NITROGEN METABOLITE REPRESSION PROTEIN NMRA FAMILY MEMBER"/>
    <property type="match status" value="1"/>
</dbReference>
<organism evidence="4 5">
    <name type="scientific">Mucilaginibacter antarcticus</name>
    <dbReference type="NCBI Taxonomy" id="1855725"/>
    <lineage>
        <taxon>Bacteria</taxon>
        <taxon>Pseudomonadati</taxon>
        <taxon>Bacteroidota</taxon>
        <taxon>Sphingobacteriia</taxon>
        <taxon>Sphingobacteriales</taxon>
        <taxon>Sphingobacteriaceae</taxon>
        <taxon>Mucilaginibacter</taxon>
    </lineage>
</organism>